<dbReference type="EMBL" id="RQIS01000002">
    <property type="protein sequence ID" value="RQH09080.1"/>
    <property type="molecule type" value="Genomic_DNA"/>
</dbReference>
<reference evidence="2 3" key="1">
    <citation type="submission" date="2018-11" db="EMBL/GenBank/DDBJ databases">
        <title>Paraburkholderia sp. DHOA04, isolated from soil.</title>
        <authorList>
            <person name="Gao Z.-H."/>
            <person name="Qiu L.-H."/>
            <person name="Fu J.-C."/>
        </authorList>
    </citation>
    <scope>NUCLEOTIDE SEQUENCE [LARGE SCALE GENOMIC DNA]</scope>
    <source>
        <strain evidence="2 3">DHOA04</strain>
    </source>
</reference>
<keyword evidence="3" id="KW-1185">Reference proteome</keyword>
<dbReference type="Proteomes" id="UP000272778">
    <property type="component" value="Unassembled WGS sequence"/>
</dbReference>
<keyword evidence="1" id="KW-0732">Signal</keyword>
<organism evidence="2 3">
    <name type="scientific">Paraburkholderia dinghuensis</name>
    <dbReference type="NCBI Taxonomy" id="2305225"/>
    <lineage>
        <taxon>Bacteria</taxon>
        <taxon>Pseudomonadati</taxon>
        <taxon>Pseudomonadota</taxon>
        <taxon>Betaproteobacteria</taxon>
        <taxon>Burkholderiales</taxon>
        <taxon>Burkholderiaceae</taxon>
        <taxon>Paraburkholderia</taxon>
    </lineage>
</organism>
<feature type="chain" id="PRO_5017957588" description="Outer membrane protein assembly factor BamE" evidence="1">
    <location>
        <begin position="22"/>
        <end position="120"/>
    </location>
</feature>
<dbReference type="OrthoDB" id="8928065at2"/>
<feature type="signal peptide" evidence="1">
    <location>
        <begin position="1"/>
        <end position="21"/>
    </location>
</feature>
<sequence length="120" mass="12860">MYHFKKTSLALVVVSCLAGCAVSVGPGEGAQKLSDASLESLQKQFEVGVASRDDVATQLGAPDSKMLAGSFEIWKYHYVRRAAVGIIFVGVPVGTTKNASFYFDNQSGLLKKVDFESHQG</sequence>
<evidence type="ECO:0008006" key="4">
    <source>
        <dbReference type="Google" id="ProtNLM"/>
    </source>
</evidence>
<evidence type="ECO:0000313" key="2">
    <source>
        <dbReference type="EMBL" id="RQH09080.1"/>
    </source>
</evidence>
<dbReference type="AlphaFoldDB" id="A0A3N6Q1Z4"/>
<proteinExistence type="predicted"/>
<evidence type="ECO:0000256" key="1">
    <source>
        <dbReference type="SAM" id="SignalP"/>
    </source>
</evidence>
<gene>
    <name evidence="2" type="ORF">D1Y85_04245</name>
</gene>
<comment type="caution">
    <text evidence="2">The sequence shown here is derived from an EMBL/GenBank/DDBJ whole genome shotgun (WGS) entry which is preliminary data.</text>
</comment>
<protein>
    <recommendedName>
        <fullName evidence="4">Outer membrane protein assembly factor BamE</fullName>
    </recommendedName>
</protein>
<accession>A0A3N6Q1Z4</accession>
<name>A0A3N6Q1Z4_9BURK</name>
<evidence type="ECO:0000313" key="3">
    <source>
        <dbReference type="Proteomes" id="UP000272778"/>
    </source>
</evidence>